<dbReference type="OrthoDB" id="9972196at2759"/>
<dbReference type="AlphaFoldDB" id="A0A507FIM4"/>
<comment type="caution">
    <text evidence="4">The sequence shown here is derived from an EMBL/GenBank/DDBJ whole genome shotgun (WGS) entry which is preliminary data.</text>
</comment>
<dbReference type="GO" id="GO:0008270">
    <property type="term" value="F:zinc ion binding"/>
    <property type="evidence" value="ECO:0007669"/>
    <property type="project" value="InterPro"/>
</dbReference>
<evidence type="ECO:0000259" key="3">
    <source>
        <dbReference type="Pfam" id="PF08600"/>
    </source>
</evidence>
<dbReference type="PANTHER" id="PTHR30344:SF1">
    <property type="entry name" value="6-PHOSPHOGLUCONOLACTONASE"/>
    <property type="match status" value="1"/>
</dbReference>
<dbReference type="InterPro" id="IPR013909">
    <property type="entry name" value="NuBaID_C"/>
</dbReference>
<evidence type="ECO:0000313" key="5">
    <source>
        <dbReference type="Proteomes" id="UP000320333"/>
    </source>
</evidence>
<dbReference type="Gene3D" id="2.130.10.10">
    <property type="entry name" value="YVTN repeat-like/Quinoprotein amine dehydrogenase"/>
    <property type="match status" value="1"/>
</dbReference>
<evidence type="ECO:0000256" key="2">
    <source>
        <dbReference type="SAM" id="MobiDB-lite"/>
    </source>
</evidence>
<dbReference type="InterPro" id="IPR050282">
    <property type="entry name" value="Cycloisomerase_2"/>
</dbReference>
<proteinExistence type="inferred from homology"/>
<comment type="similarity">
    <text evidence="1">Belongs to the cycloisomerase 2 family.</text>
</comment>
<organism evidence="4 5">
    <name type="scientific">Chytriomyces confervae</name>
    <dbReference type="NCBI Taxonomy" id="246404"/>
    <lineage>
        <taxon>Eukaryota</taxon>
        <taxon>Fungi</taxon>
        <taxon>Fungi incertae sedis</taxon>
        <taxon>Chytridiomycota</taxon>
        <taxon>Chytridiomycota incertae sedis</taxon>
        <taxon>Chytridiomycetes</taxon>
        <taxon>Chytridiales</taxon>
        <taxon>Chytriomycetaceae</taxon>
        <taxon>Chytriomyces</taxon>
    </lineage>
</organism>
<accession>A0A507FIM4</accession>
<dbReference type="STRING" id="246404.A0A507FIM4"/>
<feature type="region of interest" description="Disordered" evidence="2">
    <location>
        <begin position="629"/>
        <end position="663"/>
    </location>
</feature>
<evidence type="ECO:0000313" key="4">
    <source>
        <dbReference type="EMBL" id="TPX75166.1"/>
    </source>
</evidence>
<keyword evidence="5" id="KW-1185">Reference proteome</keyword>
<reference evidence="4 5" key="1">
    <citation type="journal article" date="2019" name="Sci. Rep.">
        <title>Comparative genomics of chytrid fungi reveal insights into the obligate biotrophic and pathogenic lifestyle of Synchytrium endobioticum.</title>
        <authorList>
            <person name="van de Vossenberg B.T.L.H."/>
            <person name="Warris S."/>
            <person name="Nguyen H.D.T."/>
            <person name="van Gent-Pelzer M.P.E."/>
            <person name="Joly D.L."/>
            <person name="van de Geest H.C."/>
            <person name="Bonants P.J.M."/>
            <person name="Smith D.S."/>
            <person name="Levesque C.A."/>
            <person name="van der Lee T.A.J."/>
        </authorList>
    </citation>
    <scope>NUCLEOTIDE SEQUENCE [LARGE SCALE GENOMIC DNA]</scope>
    <source>
        <strain evidence="4 5">CBS 675.73</strain>
    </source>
</reference>
<name>A0A507FIM4_9FUNG</name>
<dbReference type="SUPFAM" id="SSF50974">
    <property type="entry name" value="Nitrous oxide reductase, N-terminal domain"/>
    <property type="match status" value="1"/>
</dbReference>
<dbReference type="GO" id="GO:0017057">
    <property type="term" value="F:6-phosphogluconolactonase activity"/>
    <property type="evidence" value="ECO:0007669"/>
    <property type="project" value="TreeGrafter"/>
</dbReference>
<dbReference type="Pfam" id="PF10282">
    <property type="entry name" value="Lactonase"/>
    <property type="match status" value="1"/>
</dbReference>
<dbReference type="EMBL" id="QEAP01000092">
    <property type="protein sequence ID" value="TPX75166.1"/>
    <property type="molecule type" value="Genomic_DNA"/>
</dbReference>
<sequence>MRIVIGSWSHRVAILEANTEKGLLQVLGEKELVERPSWLCRARMGDTHCIVACSEKGEGSVAVYSQDGLDQWLGLTSADSTHELVRPVLQFNSLGSDPCHFIQTRDGSAILVANYNGGNVLKQLLHHSNDAAPLEARFSHIPCGPHPRQEASHPHMITWNPYEPKDSARIYVVDLGTDRIHVLDQASFEIIDSLSLPPGSGPRHIAFHPDGIHAYVVFELTSEVAVISVQPNAMQVLSHRSYIPPHVTEPAAKDGMLGAAILLSPDARFLYVSNRFDPTSVDTIAIFRVGDDAQLAVSQDGTKEQDSAVSWVATGGPIARGVAMSESGRWLCVANQGSGKVVLFERNADSGALTMASSVELGPNFKTKMSKRRVSGLLDDALLEQEADSDAAETRISDSILMERLASFKISTSTLSAKSNNTNQHSQRILTSGSGINQLTCRKCNATFTHSTTASTDTNNDNKPKHAQTCSFNKTNATPLSAYTFPACTPSLHVQAARVRFNRLSSLSTPIRVARAQPTSEPALNAANSIETGRVILALHGWEPLDTALKCHLCTRVVRTLKYTSDTDSEPAAFDPVLEHRWYCPWIHAFESGREKGVEVVRDALERVYEVDSEDPEFLGLVRRRWESGSSDGAVTPARPRKRVAASPAVGKEPGSGLKEGSFDMKNVQAARASLKSLFQDLE</sequence>
<feature type="domain" description="NuBaID C-terminal" evidence="3">
    <location>
        <begin position="535"/>
        <end position="591"/>
    </location>
</feature>
<dbReference type="InterPro" id="IPR011045">
    <property type="entry name" value="N2O_reductase_N"/>
</dbReference>
<gene>
    <name evidence="4" type="ORF">CcCBS67573_g03568</name>
</gene>
<dbReference type="InterPro" id="IPR019405">
    <property type="entry name" value="Lactonase_7-beta_prop"/>
</dbReference>
<dbReference type="PANTHER" id="PTHR30344">
    <property type="entry name" value="6-PHOSPHOGLUCONOLACTONASE-RELATED"/>
    <property type="match status" value="1"/>
</dbReference>
<dbReference type="InterPro" id="IPR015943">
    <property type="entry name" value="WD40/YVTN_repeat-like_dom_sf"/>
</dbReference>
<protein>
    <recommendedName>
        <fullName evidence="3">NuBaID C-terminal domain-containing protein</fullName>
    </recommendedName>
</protein>
<dbReference type="Pfam" id="PF08600">
    <property type="entry name" value="NuBaID_C"/>
    <property type="match status" value="1"/>
</dbReference>
<evidence type="ECO:0000256" key="1">
    <source>
        <dbReference type="ARBA" id="ARBA00005564"/>
    </source>
</evidence>
<dbReference type="Proteomes" id="UP000320333">
    <property type="component" value="Unassembled WGS sequence"/>
</dbReference>